<name>A0A024VM78_PLAFA</name>
<dbReference type="Gene3D" id="1.10.3030.10">
    <property type="entry name" value="Gametocyte protein Pfg27"/>
    <property type="match status" value="1"/>
</dbReference>
<evidence type="ECO:0000256" key="1">
    <source>
        <dbReference type="SAM" id="Phobius"/>
    </source>
</evidence>
<reference evidence="2 3" key="1">
    <citation type="submission" date="2013-02" db="EMBL/GenBank/DDBJ databases">
        <title>The Genome Annotation of Plasmodium falciparum FCH/4.</title>
        <authorList>
            <consortium name="The Broad Institute Genome Sequencing Platform"/>
            <consortium name="The Broad Institute Genome Sequencing Center for Infectious Disease"/>
            <person name="Neafsey D."/>
            <person name="Hoffman S."/>
            <person name="Volkman S."/>
            <person name="Rosenthal P."/>
            <person name="Walker B."/>
            <person name="Young S.K."/>
            <person name="Zeng Q."/>
            <person name="Gargeya S."/>
            <person name="Fitzgerald M."/>
            <person name="Haas B."/>
            <person name="Abouelleil A."/>
            <person name="Allen A.W."/>
            <person name="Alvarado L."/>
            <person name="Arachchi H.M."/>
            <person name="Berlin A.M."/>
            <person name="Chapman S.B."/>
            <person name="Gainer-Dewar J."/>
            <person name="Goldberg J."/>
            <person name="Griggs A."/>
            <person name="Gujja S."/>
            <person name="Hansen M."/>
            <person name="Howarth C."/>
            <person name="Imamovic A."/>
            <person name="Ireland A."/>
            <person name="Larimer J."/>
            <person name="McCowan C."/>
            <person name="Murphy C."/>
            <person name="Pearson M."/>
            <person name="Poon T.W."/>
            <person name="Priest M."/>
            <person name="Roberts A."/>
            <person name="Saif S."/>
            <person name="Shea T."/>
            <person name="Sisk P."/>
            <person name="Sykes S."/>
            <person name="Wortman J."/>
            <person name="Nusbaum C."/>
            <person name="Birren B."/>
        </authorList>
    </citation>
    <scope>NUCLEOTIDE SEQUENCE [LARGE SCALE GENOMIC DNA]</scope>
    <source>
        <strain evidence="2 3">FCH/4</strain>
    </source>
</reference>
<sequence length="348" mass="40013">MRRSYSKIYCINLIFVIICTNLLFIYDTVSNGLVSKQNIVSEEKSQNNYEAKGRILSSHGVVQGIWNSRNDLLRFRRRSTYTHLDRLHDCFFRGFLDTLIWLTEETYKNENSNENSDDVTSNHDDVTANHDDVTANHDDVTVNHDDVTANHDDVTVNHDDVTANHDDVIANHDDVTVNHDVVTPNHDGVTPNHDGVTPNHDGVTPNHDVVTTMSEQFNTNVEMIEKIIRKQMYLEGITLSNRTVSNEVRRTKERHDEILAQGTTAEVMERMMKLYEIENTLSKDIMKKVSNPQKRNNIPKILNVEYVKTKLNQKLLGIQNTYDESYTNALASRIVERVSDICRDEDIL</sequence>
<evidence type="ECO:0008006" key="4">
    <source>
        <dbReference type="Google" id="ProtNLM"/>
    </source>
</evidence>
<proteinExistence type="predicted"/>
<dbReference type="Proteomes" id="UP000030656">
    <property type="component" value="Unassembled WGS sequence"/>
</dbReference>
<organism evidence="2 3">
    <name type="scientific">Plasmodium falciparum FCH/4</name>
    <dbReference type="NCBI Taxonomy" id="1036724"/>
    <lineage>
        <taxon>Eukaryota</taxon>
        <taxon>Sar</taxon>
        <taxon>Alveolata</taxon>
        <taxon>Apicomplexa</taxon>
        <taxon>Aconoidasida</taxon>
        <taxon>Haemosporida</taxon>
        <taxon>Plasmodiidae</taxon>
        <taxon>Plasmodium</taxon>
        <taxon>Plasmodium (Laverania)</taxon>
    </lineage>
</organism>
<dbReference type="EMBL" id="KI927957">
    <property type="protein sequence ID" value="ETW29592.1"/>
    <property type="molecule type" value="Genomic_DNA"/>
</dbReference>
<evidence type="ECO:0000313" key="3">
    <source>
        <dbReference type="Proteomes" id="UP000030656"/>
    </source>
</evidence>
<reference evidence="2 3" key="2">
    <citation type="submission" date="2013-02" db="EMBL/GenBank/DDBJ databases">
        <title>The Genome Sequence of Plasmodium falciparum FCH/4.</title>
        <authorList>
            <consortium name="The Broad Institute Genome Sequencing Platform"/>
            <consortium name="The Broad Institute Genome Sequencing Center for Infectious Disease"/>
            <person name="Neafsey D."/>
            <person name="Cheeseman I."/>
            <person name="Volkman S."/>
            <person name="Adams J."/>
            <person name="Walker B."/>
            <person name="Young S.K."/>
            <person name="Zeng Q."/>
            <person name="Gargeya S."/>
            <person name="Fitzgerald M."/>
            <person name="Haas B."/>
            <person name="Abouelleil A."/>
            <person name="Alvarado L."/>
            <person name="Arachchi H.M."/>
            <person name="Berlin A.M."/>
            <person name="Chapman S.B."/>
            <person name="Dewar J."/>
            <person name="Goldberg J."/>
            <person name="Griggs A."/>
            <person name="Gujja S."/>
            <person name="Hansen M."/>
            <person name="Howarth C."/>
            <person name="Imamovic A."/>
            <person name="Larimer J."/>
            <person name="McCowan C."/>
            <person name="Murphy C."/>
            <person name="Neiman D."/>
            <person name="Pearson M."/>
            <person name="Priest M."/>
            <person name="Roberts A."/>
            <person name="Saif S."/>
            <person name="Shea T."/>
            <person name="Sisk P."/>
            <person name="Sykes S."/>
            <person name="Wortman J."/>
            <person name="Nusbaum C."/>
            <person name="Birren B."/>
        </authorList>
    </citation>
    <scope>NUCLEOTIDE SEQUENCE [LARGE SCALE GENOMIC DNA]</scope>
    <source>
        <strain evidence="2 3">FCH/4</strain>
    </source>
</reference>
<gene>
    <name evidence="2" type="ORF">PFFCH_02862</name>
</gene>
<protein>
    <recommendedName>
        <fullName evidence="4">Gametocyte associated protein</fullName>
    </recommendedName>
</protein>
<dbReference type="OrthoDB" id="385784at2759"/>
<keyword evidence="1" id="KW-0472">Membrane</keyword>
<dbReference type="AlphaFoldDB" id="A0A024VM78"/>
<dbReference type="InterPro" id="IPR036469">
    <property type="entry name" value="Pfg27_sf"/>
</dbReference>
<evidence type="ECO:0000313" key="2">
    <source>
        <dbReference type="EMBL" id="ETW29592.1"/>
    </source>
</evidence>
<feature type="transmembrane region" description="Helical" evidence="1">
    <location>
        <begin position="7"/>
        <end position="26"/>
    </location>
</feature>
<keyword evidence="1" id="KW-0812">Transmembrane</keyword>
<keyword evidence="1" id="KW-1133">Transmembrane helix</keyword>
<accession>A0A024VM78</accession>